<organism evidence="13 14">
    <name type="scientific">Mythimna separata</name>
    <name type="common">Oriental armyworm</name>
    <name type="synonym">Pseudaletia separata</name>
    <dbReference type="NCBI Taxonomy" id="271217"/>
    <lineage>
        <taxon>Eukaryota</taxon>
        <taxon>Metazoa</taxon>
        <taxon>Ecdysozoa</taxon>
        <taxon>Arthropoda</taxon>
        <taxon>Hexapoda</taxon>
        <taxon>Insecta</taxon>
        <taxon>Pterygota</taxon>
        <taxon>Neoptera</taxon>
        <taxon>Endopterygota</taxon>
        <taxon>Lepidoptera</taxon>
        <taxon>Glossata</taxon>
        <taxon>Ditrysia</taxon>
        <taxon>Noctuoidea</taxon>
        <taxon>Noctuidae</taxon>
        <taxon>Noctuinae</taxon>
        <taxon>Hadenini</taxon>
        <taxon>Mythimna</taxon>
    </lineage>
</organism>
<dbReference type="Proteomes" id="UP001231518">
    <property type="component" value="Chromosome 4"/>
</dbReference>
<comment type="caution">
    <text evidence="13">The sequence shown here is derived from an EMBL/GenBank/DDBJ whole genome shotgun (WGS) entry which is preliminary data.</text>
</comment>
<dbReference type="PANTHER" id="PTHR10709:SF2">
    <property type="entry name" value="ACTIN-RELATED PROTEIN 2_3 COMPLEX SUBUNIT"/>
    <property type="match status" value="1"/>
</dbReference>
<keyword evidence="8" id="KW-0206">Cytoskeleton</keyword>
<dbReference type="EMBL" id="JARGEI010000020">
    <property type="protein sequence ID" value="KAJ8713216.1"/>
    <property type="molecule type" value="Genomic_DNA"/>
</dbReference>
<dbReference type="InterPro" id="IPR036322">
    <property type="entry name" value="WD40_repeat_dom_sf"/>
</dbReference>
<evidence type="ECO:0000256" key="1">
    <source>
        <dbReference type="ARBA" id="ARBA00004123"/>
    </source>
</evidence>
<evidence type="ECO:0000256" key="4">
    <source>
        <dbReference type="ARBA" id="ARBA00022490"/>
    </source>
</evidence>
<keyword evidence="6" id="KW-0677">Repeat</keyword>
<evidence type="ECO:0000256" key="7">
    <source>
        <dbReference type="ARBA" id="ARBA00023203"/>
    </source>
</evidence>
<dbReference type="GO" id="GO:0005634">
    <property type="term" value="C:nucleus"/>
    <property type="evidence" value="ECO:0007669"/>
    <property type="project" value="UniProtKB-SubCell"/>
</dbReference>
<evidence type="ECO:0000256" key="9">
    <source>
        <dbReference type="ARBA" id="ARBA00023242"/>
    </source>
</evidence>
<dbReference type="SMART" id="SM00320">
    <property type="entry name" value="WD40"/>
    <property type="match status" value="6"/>
</dbReference>
<dbReference type="Pfam" id="PF00400">
    <property type="entry name" value="WD40"/>
    <property type="match status" value="2"/>
</dbReference>
<evidence type="ECO:0000256" key="6">
    <source>
        <dbReference type="ARBA" id="ARBA00022737"/>
    </source>
</evidence>
<dbReference type="SUPFAM" id="SSF50978">
    <property type="entry name" value="WD40 repeat-like"/>
    <property type="match status" value="1"/>
</dbReference>
<dbReference type="PROSITE" id="PS50294">
    <property type="entry name" value="WD_REPEATS_REGION"/>
    <property type="match status" value="1"/>
</dbReference>
<evidence type="ECO:0000256" key="8">
    <source>
        <dbReference type="ARBA" id="ARBA00023212"/>
    </source>
</evidence>
<protein>
    <recommendedName>
        <fullName evidence="10">Arp2/3 complex 41 kDa subunit</fullName>
    </recommendedName>
    <alternativeName>
        <fullName evidence="11">p41-ARC</fullName>
    </alternativeName>
</protein>
<evidence type="ECO:0000256" key="5">
    <source>
        <dbReference type="ARBA" id="ARBA00022574"/>
    </source>
</evidence>
<keyword evidence="9" id="KW-0539">Nucleus</keyword>
<evidence type="ECO:0000256" key="2">
    <source>
        <dbReference type="ARBA" id="ARBA00004245"/>
    </source>
</evidence>
<name>A0AAD7YEE9_MYTSE</name>
<reference evidence="13" key="1">
    <citation type="submission" date="2023-03" db="EMBL/GenBank/DDBJ databases">
        <title>Chromosome-level genomes of two armyworms, Mythimna separata and Mythimna loreyi, provide insights into the biosynthesis and reception of sex pheromones.</title>
        <authorList>
            <person name="Zhao H."/>
        </authorList>
    </citation>
    <scope>NUCLEOTIDE SEQUENCE</scope>
    <source>
        <strain evidence="13">BeijingLab</strain>
        <tissue evidence="13">Pupa</tissue>
    </source>
</reference>
<dbReference type="AlphaFoldDB" id="A0AAD7YEE9"/>
<evidence type="ECO:0000256" key="12">
    <source>
        <dbReference type="PROSITE-ProRule" id="PRU00221"/>
    </source>
</evidence>
<dbReference type="FunFam" id="2.130.10.10:FF:000030">
    <property type="entry name" value="Actin-related protein 2/3 complex subunit"/>
    <property type="match status" value="1"/>
</dbReference>
<evidence type="ECO:0000256" key="11">
    <source>
        <dbReference type="ARBA" id="ARBA00041789"/>
    </source>
</evidence>
<evidence type="ECO:0000256" key="10">
    <source>
        <dbReference type="ARBA" id="ARBA00041244"/>
    </source>
</evidence>
<feature type="repeat" description="WD" evidence="12">
    <location>
        <begin position="109"/>
        <end position="140"/>
    </location>
</feature>
<dbReference type="PANTHER" id="PTHR10709">
    <property type="entry name" value="ACTIN-RELATED PROTEIN 2/3 COMPLEX SUBUNIT 1"/>
    <property type="match status" value="1"/>
</dbReference>
<evidence type="ECO:0000256" key="3">
    <source>
        <dbReference type="ARBA" id="ARBA00006260"/>
    </source>
</evidence>
<evidence type="ECO:0000313" key="14">
    <source>
        <dbReference type="Proteomes" id="UP001231518"/>
    </source>
</evidence>
<comment type="subcellular location">
    <subcellularLocation>
        <location evidence="2">Cytoplasm</location>
        <location evidence="2">Cytoskeleton</location>
    </subcellularLocation>
    <subcellularLocation>
        <location evidence="1">Nucleus</location>
    </subcellularLocation>
</comment>
<gene>
    <name evidence="13" type="ORF">PYW07_013586</name>
</gene>
<comment type="similarity">
    <text evidence="3">Belongs to the WD repeat ARPC1 family.</text>
</comment>
<dbReference type="InterPro" id="IPR015943">
    <property type="entry name" value="WD40/YVTN_repeat-like_dom_sf"/>
</dbReference>
<dbReference type="GO" id="GO:0005885">
    <property type="term" value="C:Arp2/3 protein complex"/>
    <property type="evidence" value="ECO:0007669"/>
    <property type="project" value="InterPro"/>
</dbReference>
<keyword evidence="5 12" id="KW-0853">WD repeat</keyword>
<dbReference type="PROSITE" id="PS50082">
    <property type="entry name" value="WD_REPEATS_2"/>
    <property type="match status" value="1"/>
</dbReference>
<dbReference type="InterPro" id="IPR001680">
    <property type="entry name" value="WD40_rpt"/>
</dbReference>
<sequence length="432" mass="48369">MTENKLNIRFVRIRIANKVESSHREFVSTAQSPRISAYHLISLGVTDFPSANNLRCINMSQTLTFGDSVAPVTCHAWNKDRTQIAFSPNNNEVHIYQKEGNDWKQTNNLVEHDLKVMGIDWAPNTNRIVTCSVDRNAYVWTQGDDGKWSTTLVLLRINRAATCVKWSPMENKFAVGSGARLISICYFEKENNWWVSKHIKKPIRSTVTSIDWHPNNILLVAGSADFKVRVYSAYIKDIEDQPGPNVWGTKLPLGQMLAEFPNSPNGGGWVHSVSFSADGNKVAWVGHDSSINVADATQGRGIIKMKTEYLPFLGCSWVTNNSLVVAGHSCIPLLYCHEGNQVKFVAKLDNTQRKESGGLSAMKKFQSLDRQARIETNDTLLDSIHQNAITSIRLYEGTKANTRKFSTTGLDGQLVIWDLNSLERSIEGLKIV</sequence>
<dbReference type="InterPro" id="IPR017383">
    <property type="entry name" value="ARPC1"/>
</dbReference>
<dbReference type="GO" id="GO:0034314">
    <property type="term" value="P:Arp2/3 complex-mediated actin nucleation"/>
    <property type="evidence" value="ECO:0007669"/>
    <property type="project" value="InterPro"/>
</dbReference>
<proteinExistence type="inferred from homology"/>
<dbReference type="GO" id="GO:0051015">
    <property type="term" value="F:actin filament binding"/>
    <property type="evidence" value="ECO:0007669"/>
    <property type="project" value="TreeGrafter"/>
</dbReference>
<keyword evidence="7" id="KW-0009">Actin-binding</keyword>
<evidence type="ECO:0000313" key="13">
    <source>
        <dbReference type="EMBL" id="KAJ8713216.1"/>
    </source>
</evidence>
<keyword evidence="4" id="KW-0963">Cytoplasm</keyword>
<keyword evidence="14" id="KW-1185">Reference proteome</keyword>
<dbReference type="Gene3D" id="2.130.10.10">
    <property type="entry name" value="YVTN repeat-like/Quinoprotein amine dehydrogenase"/>
    <property type="match status" value="1"/>
</dbReference>
<accession>A0AAD7YEE9</accession>